<dbReference type="EMBL" id="LKAM01000001">
    <property type="protein sequence ID" value="KUM51362.1"/>
    <property type="molecule type" value="Genomic_DNA"/>
</dbReference>
<keyword evidence="1" id="KW-0472">Membrane</keyword>
<proteinExistence type="predicted"/>
<feature type="transmembrane region" description="Helical" evidence="1">
    <location>
        <begin position="21"/>
        <end position="44"/>
    </location>
</feature>
<name>A0A101M5Q8_PICGL</name>
<accession>A0A101M5Q8</accession>
<gene>
    <name evidence="2" type="ORF">ABT39_MTgene1209</name>
</gene>
<protein>
    <submittedName>
        <fullName evidence="2">Uncharacterized protein</fullName>
    </submittedName>
</protein>
<keyword evidence="1" id="KW-1133">Transmembrane helix</keyword>
<comment type="caution">
    <text evidence="2">The sequence shown here is derived from an EMBL/GenBank/DDBJ whole genome shotgun (WGS) entry which is preliminary data.</text>
</comment>
<geneLocation type="mitochondrion" evidence="2"/>
<keyword evidence="1" id="KW-0812">Transmembrane</keyword>
<reference evidence="2" key="1">
    <citation type="journal article" date="2015" name="Genome Biol. Evol.">
        <title>Organellar Genomes of White Spruce (Picea glauca): Assembly and Annotation.</title>
        <authorList>
            <person name="Jackman S.D."/>
            <person name="Warren R.L."/>
            <person name="Gibb E.A."/>
            <person name="Vandervalk B.P."/>
            <person name="Mohamadi H."/>
            <person name="Chu J."/>
            <person name="Raymond A."/>
            <person name="Pleasance S."/>
            <person name="Coope R."/>
            <person name="Wildung M.R."/>
            <person name="Ritland C.E."/>
            <person name="Bousquet J."/>
            <person name="Jones S.J."/>
            <person name="Bohlmann J."/>
            <person name="Birol I."/>
        </authorList>
    </citation>
    <scope>NUCLEOTIDE SEQUENCE [LARGE SCALE GENOMIC DNA]</scope>
    <source>
        <tissue evidence="2">Flushing bud</tissue>
    </source>
</reference>
<evidence type="ECO:0000256" key="1">
    <source>
        <dbReference type="SAM" id="Phobius"/>
    </source>
</evidence>
<organism evidence="2">
    <name type="scientific">Picea glauca</name>
    <name type="common">White spruce</name>
    <name type="synonym">Pinus glauca</name>
    <dbReference type="NCBI Taxonomy" id="3330"/>
    <lineage>
        <taxon>Eukaryota</taxon>
        <taxon>Viridiplantae</taxon>
        <taxon>Streptophyta</taxon>
        <taxon>Embryophyta</taxon>
        <taxon>Tracheophyta</taxon>
        <taxon>Spermatophyta</taxon>
        <taxon>Pinopsida</taxon>
        <taxon>Pinidae</taxon>
        <taxon>Conifers I</taxon>
        <taxon>Pinales</taxon>
        <taxon>Pinaceae</taxon>
        <taxon>Picea</taxon>
    </lineage>
</organism>
<sequence length="58" mass="6865">MYNLPQKCYAKRRFRPFMIVIRVQLSFLTFSISMVSLLLCMSTITPLRFHIILGLTVR</sequence>
<dbReference type="AlphaFoldDB" id="A0A101M5Q8"/>
<keyword evidence="2" id="KW-0496">Mitochondrion</keyword>
<evidence type="ECO:0000313" key="2">
    <source>
        <dbReference type="EMBL" id="KUM51362.1"/>
    </source>
</evidence>